<dbReference type="InterPro" id="IPR013320">
    <property type="entry name" value="ConA-like_dom_sf"/>
</dbReference>
<feature type="domain" description="GH16" evidence="2">
    <location>
        <begin position="35"/>
        <end position="300"/>
    </location>
</feature>
<keyword evidence="1" id="KW-0732">Signal</keyword>
<dbReference type="CDD" id="cd02181">
    <property type="entry name" value="GH16_fungal_Lam16A_glucanase"/>
    <property type="match status" value="1"/>
</dbReference>
<reference evidence="3" key="1">
    <citation type="submission" date="2020-05" db="EMBL/GenBank/DDBJ databases">
        <title>Mycena genomes resolve the evolution of fungal bioluminescence.</title>
        <authorList>
            <person name="Tsai I.J."/>
        </authorList>
    </citation>
    <scope>NUCLEOTIDE SEQUENCE</scope>
    <source>
        <strain evidence="3">CCC161011</strain>
    </source>
</reference>
<evidence type="ECO:0000313" key="3">
    <source>
        <dbReference type="EMBL" id="KAF7334141.1"/>
    </source>
</evidence>
<evidence type="ECO:0000259" key="2">
    <source>
        <dbReference type="PROSITE" id="PS51762"/>
    </source>
</evidence>
<comment type="caution">
    <text evidence="3">The sequence shown here is derived from an EMBL/GenBank/DDBJ whole genome shotgun (WGS) entry which is preliminary data.</text>
</comment>
<dbReference type="Proteomes" id="UP000620124">
    <property type="component" value="Unassembled WGS sequence"/>
</dbReference>
<feature type="signal peptide" evidence="1">
    <location>
        <begin position="1"/>
        <end position="18"/>
    </location>
</feature>
<evidence type="ECO:0000313" key="4">
    <source>
        <dbReference type="Proteomes" id="UP000620124"/>
    </source>
</evidence>
<proteinExistence type="predicted"/>
<organism evidence="3 4">
    <name type="scientific">Mycena venus</name>
    <dbReference type="NCBI Taxonomy" id="2733690"/>
    <lineage>
        <taxon>Eukaryota</taxon>
        <taxon>Fungi</taxon>
        <taxon>Dikarya</taxon>
        <taxon>Basidiomycota</taxon>
        <taxon>Agaricomycotina</taxon>
        <taxon>Agaricomycetes</taxon>
        <taxon>Agaricomycetidae</taxon>
        <taxon>Agaricales</taxon>
        <taxon>Marasmiineae</taxon>
        <taxon>Mycenaceae</taxon>
        <taxon>Mycena</taxon>
    </lineage>
</organism>
<dbReference type="PROSITE" id="PS51762">
    <property type="entry name" value="GH16_2"/>
    <property type="match status" value="1"/>
</dbReference>
<dbReference type="GO" id="GO:0009251">
    <property type="term" value="P:glucan catabolic process"/>
    <property type="evidence" value="ECO:0007669"/>
    <property type="project" value="TreeGrafter"/>
</dbReference>
<dbReference type="GO" id="GO:0004553">
    <property type="term" value="F:hydrolase activity, hydrolyzing O-glycosyl compounds"/>
    <property type="evidence" value="ECO:0007669"/>
    <property type="project" value="InterPro"/>
</dbReference>
<dbReference type="OrthoDB" id="192832at2759"/>
<protein>
    <submittedName>
        <fullName evidence="3">GH16 domain-containing protein</fullName>
    </submittedName>
</protein>
<dbReference type="EMBL" id="JACAZI010000027">
    <property type="protein sequence ID" value="KAF7334141.1"/>
    <property type="molecule type" value="Genomic_DNA"/>
</dbReference>
<dbReference type="AlphaFoldDB" id="A0A8H6X510"/>
<sequence>MHTLCSLVLLLHPFTTLADTPFKVRHYGRSYTATQTYALKDYFTGDDLLTWDFFSASDPTHGDVNYLTKADAIAKGLAYIQKDGTTILAVDGKSHLKAGESRDSVRISSPKSYTYGLFITDIWAMPHGPTVWPAYWTVGPDWPNNGEIDIIEVKDFISITLVFMLPPWTGRGCFLDTSVASEFTGQQTEHSSCSSSSNDNDGCGVTDSGAHVYGHNFNAIGGGIYAHIVASSGIKIWHFPRNEIPTDIISRSPNPANWDKPVAFWSSLTCNISEHFKDHVITFDTTLCGDWAGNSFPGGIVACTEAVADPVNYALAQWKINYVAVYENFGP</sequence>
<evidence type="ECO:0000256" key="1">
    <source>
        <dbReference type="SAM" id="SignalP"/>
    </source>
</evidence>
<accession>A0A8H6X510</accession>
<keyword evidence="4" id="KW-1185">Reference proteome</keyword>
<dbReference type="InterPro" id="IPR050546">
    <property type="entry name" value="Glycosyl_Hydrlase_16"/>
</dbReference>
<dbReference type="InterPro" id="IPR000757">
    <property type="entry name" value="Beta-glucanase-like"/>
</dbReference>
<dbReference type="PANTHER" id="PTHR10963">
    <property type="entry name" value="GLYCOSYL HYDROLASE-RELATED"/>
    <property type="match status" value="1"/>
</dbReference>
<dbReference type="Gene3D" id="2.60.120.200">
    <property type="match status" value="1"/>
</dbReference>
<dbReference type="PANTHER" id="PTHR10963:SF24">
    <property type="entry name" value="GLYCOSIDASE C21B10.07-RELATED"/>
    <property type="match status" value="1"/>
</dbReference>
<name>A0A8H6X510_9AGAR</name>
<dbReference type="Pfam" id="PF26113">
    <property type="entry name" value="GH16_XgeA"/>
    <property type="match status" value="1"/>
</dbReference>
<dbReference type="SUPFAM" id="SSF49899">
    <property type="entry name" value="Concanavalin A-like lectins/glucanases"/>
    <property type="match status" value="1"/>
</dbReference>
<feature type="chain" id="PRO_5034339480" evidence="1">
    <location>
        <begin position="19"/>
        <end position="331"/>
    </location>
</feature>
<gene>
    <name evidence="3" type="ORF">MVEN_02320100</name>
</gene>